<feature type="signal peptide" evidence="1">
    <location>
        <begin position="1"/>
        <end position="22"/>
    </location>
</feature>
<dbReference type="Proteomes" id="UP000509568">
    <property type="component" value="Chromosome"/>
</dbReference>
<evidence type="ECO:0008006" key="4">
    <source>
        <dbReference type="Google" id="ProtNLM"/>
    </source>
</evidence>
<evidence type="ECO:0000256" key="1">
    <source>
        <dbReference type="SAM" id="SignalP"/>
    </source>
</evidence>
<evidence type="ECO:0000313" key="3">
    <source>
        <dbReference type="Proteomes" id="UP000509568"/>
    </source>
</evidence>
<feature type="chain" id="PRO_5028942306" description="Lipoprotein" evidence="1">
    <location>
        <begin position="23"/>
        <end position="137"/>
    </location>
</feature>
<organism evidence="2 3">
    <name type="scientific">Pseudomonas eucalypticola</name>
    <dbReference type="NCBI Taxonomy" id="2599595"/>
    <lineage>
        <taxon>Bacteria</taxon>
        <taxon>Pseudomonadati</taxon>
        <taxon>Pseudomonadota</taxon>
        <taxon>Gammaproteobacteria</taxon>
        <taxon>Pseudomonadales</taxon>
        <taxon>Pseudomonadaceae</taxon>
        <taxon>Pseudomonas</taxon>
    </lineage>
</organism>
<keyword evidence="1" id="KW-0732">Signal</keyword>
<dbReference type="AlphaFoldDB" id="A0A7D5DB77"/>
<proteinExistence type="predicted"/>
<evidence type="ECO:0000313" key="2">
    <source>
        <dbReference type="EMBL" id="QKZ05921.1"/>
    </source>
</evidence>
<accession>A0A7D5DB77</accession>
<gene>
    <name evidence="2" type="ORF">HWQ56_19875</name>
</gene>
<keyword evidence="3" id="KW-1185">Reference proteome</keyword>
<dbReference type="KEGG" id="pez:HWQ56_19875"/>
<reference evidence="2 3" key="1">
    <citation type="submission" date="2020-06" db="EMBL/GenBank/DDBJ databases">
        <title>Pseudomonas eucalypticola sp. nov., an endophyte of Eucalyptus dunnii leaves with biocontrol ability of eucalyptus leaf blight.</title>
        <authorList>
            <person name="Liu Y."/>
            <person name="Song Z."/>
            <person name="Zeng H."/>
            <person name="Lu M."/>
            <person name="Wang X."/>
            <person name="Lian X."/>
            <person name="Zhang Q."/>
        </authorList>
    </citation>
    <scope>NUCLEOTIDE SEQUENCE [LARGE SCALE GENOMIC DNA]</scope>
    <source>
        <strain evidence="2 3">NP-1</strain>
    </source>
</reference>
<protein>
    <recommendedName>
        <fullName evidence="4">Lipoprotein</fullName>
    </recommendedName>
</protein>
<dbReference type="EMBL" id="CP056030">
    <property type="protein sequence ID" value="QKZ05921.1"/>
    <property type="molecule type" value="Genomic_DNA"/>
</dbReference>
<dbReference type="PROSITE" id="PS51257">
    <property type="entry name" value="PROKAR_LIPOPROTEIN"/>
    <property type="match status" value="1"/>
</dbReference>
<name>A0A7D5DB77_9PSED</name>
<dbReference type="RefSeq" id="WP_158157513.1">
    <property type="nucleotide sequence ID" value="NZ_CP056030.1"/>
</dbReference>
<sequence length="137" mass="15074">MNAKTLMLVPMMGLVALLSACAGPMPTPNPNDAWVGLKEETQDAMLAEQLDGKNLKDGRYFQVKPGEHKLEVLLYEESTAQQDDQTCRATIDYKGFKQGKHYTLVESSLGETNLRADLKNDQGKTVASTDNFDCMSG</sequence>